<gene>
    <name evidence="1" type="primary">LOC114348670</name>
</gene>
<proteinExistence type="predicted"/>
<dbReference type="AlphaFoldDB" id="A0A6P7H062"/>
<sequence>MEHPAASCLETFAFQVYARKSAVTGWWTPKQRRTIAAFVRETGASATKSKGSTINKIGLPATGKLWSYRRGPEIYGSRRKTIQPTTSALEVPSKGSFISTGS</sequence>
<protein>
    <submittedName>
        <fullName evidence="1">Uncharacterized protein LOC114348670</fullName>
    </submittedName>
</protein>
<dbReference type="RefSeq" id="XP_028154989.1">
    <property type="nucleotide sequence ID" value="XM_028299188.1"/>
</dbReference>
<dbReference type="InParanoid" id="A0A6P7H062"/>
<feature type="non-terminal residue" evidence="1">
    <location>
        <position position="102"/>
    </location>
</feature>
<accession>A0A6P7H062</accession>
<organism evidence="1">
    <name type="scientific">Diabrotica virgifera virgifera</name>
    <name type="common">western corn rootworm</name>
    <dbReference type="NCBI Taxonomy" id="50390"/>
    <lineage>
        <taxon>Eukaryota</taxon>
        <taxon>Metazoa</taxon>
        <taxon>Ecdysozoa</taxon>
        <taxon>Arthropoda</taxon>
        <taxon>Hexapoda</taxon>
        <taxon>Insecta</taxon>
        <taxon>Pterygota</taxon>
        <taxon>Neoptera</taxon>
        <taxon>Endopterygota</taxon>
        <taxon>Coleoptera</taxon>
        <taxon>Polyphaga</taxon>
        <taxon>Cucujiformia</taxon>
        <taxon>Chrysomeloidea</taxon>
        <taxon>Chrysomelidae</taxon>
        <taxon>Galerucinae</taxon>
        <taxon>Diabroticina</taxon>
        <taxon>Diabroticites</taxon>
        <taxon>Diabrotica</taxon>
    </lineage>
</organism>
<name>A0A6P7H062_DIAVI</name>
<evidence type="ECO:0000313" key="1">
    <source>
        <dbReference type="RefSeq" id="XP_028154989.1"/>
    </source>
</evidence>
<reference evidence="1" key="1">
    <citation type="submission" date="2025-08" db="UniProtKB">
        <authorList>
            <consortium name="RefSeq"/>
        </authorList>
    </citation>
    <scope>IDENTIFICATION</scope>
    <source>
        <tissue evidence="1">Whole insect</tissue>
    </source>
</reference>